<feature type="domain" description="Histidine kinase" evidence="10">
    <location>
        <begin position="207"/>
        <end position="399"/>
    </location>
</feature>
<evidence type="ECO:0000259" key="10">
    <source>
        <dbReference type="PROSITE" id="PS50109"/>
    </source>
</evidence>
<evidence type="ECO:0000256" key="5">
    <source>
        <dbReference type="ARBA" id="ARBA00022679"/>
    </source>
</evidence>
<evidence type="ECO:0000256" key="1">
    <source>
        <dbReference type="ARBA" id="ARBA00000085"/>
    </source>
</evidence>
<keyword evidence="4" id="KW-1003">Cell membrane</keyword>
<evidence type="ECO:0000256" key="9">
    <source>
        <dbReference type="SAM" id="Phobius"/>
    </source>
</evidence>
<keyword evidence="12" id="KW-1185">Reference proteome</keyword>
<dbReference type="Gene3D" id="3.30.565.10">
    <property type="entry name" value="Histidine kinase-like ATPase, C-terminal domain"/>
    <property type="match status" value="1"/>
</dbReference>
<dbReference type="PANTHER" id="PTHR44936">
    <property type="entry name" value="SENSOR PROTEIN CREC"/>
    <property type="match status" value="1"/>
</dbReference>
<dbReference type="SMART" id="SM00387">
    <property type="entry name" value="HATPase_c"/>
    <property type="match status" value="1"/>
</dbReference>
<dbReference type="SUPFAM" id="SSF47384">
    <property type="entry name" value="Homodimeric domain of signal transducing histidine kinase"/>
    <property type="match status" value="1"/>
</dbReference>
<feature type="transmembrane region" description="Helical" evidence="9">
    <location>
        <begin position="126"/>
        <end position="145"/>
    </location>
</feature>
<reference evidence="12" key="1">
    <citation type="journal article" date="2019" name="Int. J. Syst. Evol. Microbiol.">
        <title>The Global Catalogue of Microorganisms (GCM) 10K type strain sequencing project: providing services to taxonomists for standard genome sequencing and annotation.</title>
        <authorList>
            <consortium name="The Broad Institute Genomics Platform"/>
            <consortium name="The Broad Institute Genome Sequencing Center for Infectious Disease"/>
            <person name="Wu L."/>
            <person name="Ma J."/>
        </authorList>
    </citation>
    <scope>NUCLEOTIDE SEQUENCE [LARGE SCALE GENOMIC DNA]</scope>
    <source>
        <strain evidence="12">JCM 14331</strain>
    </source>
</reference>
<dbReference type="SUPFAM" id="SSF55874">
    <property type="entry name" value="ATPase domain of HSP90 chaperone/DNA topoisomerase II/histidine kinase"/>
    <property type="match status" value="1"/>
</dbReference>
<feature type="transmembrane region" description="Helical" evidence="9">
    <location>
        <begin position="6"/>
        <end position="23"/>
    </location>
</feature>
<evidence type="ECO:0000313" key="12">
    <source>
        <dbReference type="Proteomes" id="UP001501169"/>
    </source>
</evidence>
<evidence type="ECO:0000256" key="4">
    <source>
        <dbReference type="ARBA" id="ARBA00022475"/>
    </source>
</evidence>
<evidence type="ECO:0000256" key="2">
    <source>
        <dbReference type="ARBA" id="ARBA00004651"/>
    </source>
</evidence>
<name>A0ABP3NL41_9GAMM</name>
<dbReference type="PANTHER" id="PTHR44936:SF10">
    <property type="entry name" value="SENSOR PROTEIN RSTB"/>
    <property type="match status" value="1"/>
</dbReference>
<dbReference type="Pfam" id="PF02518">
    <property type="entry name" value="HATPase_c"/>
    <property type="match status" value="1"/>
</dbReference>
<keyword evidence="7" id="KW-0418">Kinase</keyword>
<dbReference type="RefSeq" id="WP_226766374.1">
    <property type="nucleotide sequence ID" value="NZ_BAAAEO010000002.1"/>
</dbReference>
<dbReference type="Gene3D" id="1.10.287.130">
    <property type="match status" value="1"/>
</dbReference>
<dbReference type="InterPro" id="IPR003661">
    <property type="entry name" value="HisK_dim/P_dom"/>
</dbReference>
<dbReference type="CDD" id="cd00075">
    <property type="entry name" value="HATPase"/>
    <property type="match status" value="1"/>
</dbReference>
<proteinExistence type="predicted"/>
<dbReference type="InterPro" id="IPR036890">
    <property type="entry name" value="HATPase_C_sf"/>
</dbReference>
<keyword evidence="5" id="KW-0808">Transferase</keyword>
<keyword evidence="9" id="KW-0472">Membrane</keyword>
<dbReference type="PROSITE" id="PS50109">
    <property type="entry name" value="HIS_KIN"/>
    <property type="match status" value="1"/>
</dbReference>
<dbReference type="InterPro" id="IPR050980">
    <property type="entry name" value="2C_sensor_his_kinase"/>
</dbReference>
<comment type="caution">
    <text evidence="11">The sequence shown here is derived from an EMBL/GenBank/DDBJ whole genome shotgun (WGS) entry which is preliminary data.</text>
</comment>
<evidence type="ECO:0000313" key="11">
    <source>
        <dbReference type="EMBL" id="GAA0547596.1"/>
    </source>
</evidence>
<keyword evidence="6" id="KW-0547">Nucleotide-binding</keyword>
<dbReference type="EMBL" id="BAAAEO010000002">
    <property type="protein sequence ID" value="GAA0547596.1"/>
    <property type="molecule type" value="Genomic_DNA"/>
</dbReference>
<sequence length="406" mass="45749">MNSAMLRFYFAIVLLVLLLFFSLNQLYSLMYQRNDIVVAAQSILQQAYLHDKDNQLRLSCRISDTDDCPDSLFITYPAGMWQPLAGFDYQLEIMRDSLGNASLCGAMPDDELLCMTRLNLPQNLDFSVDLVHVFILLLLLFLFWLSRNVFRDVEILRQSALKEVAVGRLPAFQLSEKSYLQPLALSLSRMNQTIADLNLLQREMADTVCHDIKTPLARLRFIMLRLEEQLPDSDSKQIRRNLQEIEDNVYDYLRLAQKGFRSDLQLTDIDVNALLQELLEKFAANSEHRLSLLPGAPVHIQADKKLLQRALSNLISNALRYCHGHVWVEVNNNGSNCQIDIIDDGAGWHSNENVSDGVSHHGMGLAIVARVASQHGGSFGRLEHAEGGAIARLTLPTGTSETKPGD</sequence>
<dbReference type="InterPro" id="IPR005467">
    <property type="entry name" value="His_kinase_dom"/>
</dbReference>
<evidence type="ECO:0000256" key="3">
    <source>
        <dbReference type="ARBA" id="ARBA00012438"/>
    </source>
</evidence>
<protein>
    <recommendedName>
        <fullName evidence="3">histidine kinase</fullName>
        <ecNumber evidence="3">2.7.13.3</ecNumber>
    </recommendedName>
</protein>
<dbReference type="Proteomes" id="UP001501169">
    <property type="component" value="Unassembled WGS sequence"/>
</dbReference>
<evidence type="ECO:0000256" key="7">
    <source>
        <dbReference type="ARBA" id="ARBA00022777"/>
    </source>
</evidence>
<keyword evidence="8" id="KW-0067">ATP-binding</keyword>
<accession>A0ABP3NL41</accession>
<comment type="subcellular location">
    <subcellularLocation>
        <location evidence="2">Cell membrane</location>
        <topology evidence="2">Multi-pass membrane protein</topology>
    </subcellularLocation>
</comment>
<comment type="catalytic activity">
    <reaction evidence="1">
        <text>ATP + protein L-histidine = ADP + protein N-phospho-L-histidine.</text>
        <dbReference type="EC" id="2.7.13.3"/>
    </reaction>
</comment>
<dbReference type="EC" id="2.7.13.3" evidence="3"/>
<organism evidence="11 12">
    <name type="scientific">Rheinheimera aquimaris</name>
    <dbReference type="NCBI Taxonomy" id="412437"/>
    <lineage>
        <taxon>Bacteria</taxon>
        <taxon>Pseudomonadati</taxon>
        <taxon>Pseudomonadota</taxon>
        <taxon>Gammaproteobacteria</taxon>
        <taxon>Chromatiales</taxon>
        <taxon>Chromatiaceae</taxon>
        <taxon>Rheinheimera</taxon>
    </lineage>
</organism>
<gene>
    <name evidence="11" type="ORF">GCM10009098_13980</name>
</gene>
<dbReference type="CDD" id="cd00082">
    <property type="entry name" value="HisKA"/>
    <property type="match status" value="1"/>
</dbReference>
<evidence type="ECO:0000256" key="8">
    <source>
        <dbReference type="ARBA" id="ARBA00022840"/>
    </source>
</evidence>
<keyword evidence="9" id="KW-1133">Transmembrane helix</keyword>
<dbReference type="InterPro" id="IPR036097">
    <property type="entry name" value="HisK_dim/P_sf"/>
</dbReference>
<evidence type="ECO:0000256" key="6">
    <source>
        <dbReference type="ARBA" id="ARBA00022741"/>
    </source>
</evidence>
<dbReference type="InterPro" id="IPR003594">
    <property type="entry name" value="HATPase_dom"/>
</dbReference>
<keyword evidence="9" id="KW-0812">Transmembrane</keyword>